<evidence type="ECO:0000313" key="1">
    <source>
        <dbReference type="EMBL" id="SZX71007.1"/>
    </source>
</evidence>
<dbReference type="AlphaFoldDB" id="A0A383W000"/>
<name>A0A383W000_TETOB</name>
<dbReference type="Proteomes" id="UP000256970">
    <property type="component" value="Unassembled WGS sequence"/>
</dbReference>
<evidence type="ECO:0000313" key="2">
    <source>
        <dbReference type="Proteomes" id="UP000256970"/>
    </source>
</evidence>
<organism evidence="1 2">
    <name type="scientific">Tetradesmus obliquus</name>
    <name type="common">Green alga</name>
    <name type="synonym">Acutodesmus obliquus</name>
    <dbReference type="NCBI Taxonomy" id="3088"/>
    <lineage>
        <taxon>Eukaryota</taxon>
        <taxon>Viridiplantae</taxon>
        <taxon>Chlorophyta</taxon>
        <taxon>core chlorophytes</taxon>
        <taxon>Chlorophyceae</taxon>
        <taxon>CS clade</taxon>
        <taxon>Sphaeropleales</taxon>
        <taxon>Scenedesmaceae</taxon>
        <taxon>Tetradesmus</taxon>
    </lineage>
</organism>
<sequence length="395" mass="41041">MALEICMRHHMAADDVARLWTGSRSLQQLCGSRLSSALLVRSVAAAAARAANYGSNSVQALRRLLREPKAAAAAAADQVRKRMRVQRWQLRQPKVTAAMINKCSPELLAIPGVPLAAAKALVRAGLRVQITGQQLVARAYNGFEGLGVWLEAFSAAGVPLVAWTAELPAELRAVCRGSSAFSDQLVQNLTPARTADLLAVALNVAASSKSAVDSVRYMFRQPAYAATAQLPAAAVETLLRLAVQLHGSPSNKATAAAWQDIIHGFCQLPAVAQLPTETVVGLAQQAVLSPGDDSVLCAAPLFWVLAGREVTAEQVKGLLTLLLGPPETALVFGLISLPDGRSVMAWLDSQPGAAAAAAGLGLTAADVRNPAAVALLFGGQAAAATGTADGPICIF</sequence>
<protein>
    <submittedName>
        <fullName evidence="1">Uncharacterized protein</fullName>
    </submittedName>
</protein>
<proteinExistence type="predicted"/>
<accession>A0A383W000</accession>
<gene>
    <name evidence="1" type="ORF">BQ4739_LOCUS11157</name>
</gene>
<reference evidence="1 2" key="1">
    <citation type="submission" date="2016-10" db="EMBL/GenBank/DDBJ databases">
        <authorList>
            <person name="Cai Z."/>
        </authorList>
    </citation>
    <scope>NUCLEOTIDE SEQUENCE [LARGE SCALE GENOMIC DNA]</scope>
</reference>
<keyword evidence="2" id="KW-1185">Reference proteome</keyword>
<dbReference type="EMBL" id="FNXT01001022">
    <property type="protein sequence ID" value="SZX71007.1"/>
    <property type="molecule type" value="Genomic_DNA"/>
</dbReference>